<gene>
    <name evidence="13" type="primary">rps5</name>
</gene>
<evidence type="ECO:0000256" key="7">
    <source>
        <dbReference type="ARBA" id="ARBA00023274"/>
    </source>
</evidence>
<evidence type="ECO:0000313" key="13">
    <source>
        <dbReference type="EMBL" id="AYO28716.1"/>
    </source>
</evidence>
<dbReference type="InterPro" id="IPR005712">
    <property type="entry name" value="Ribosomal_uS5_bac-type"/>
</dbReference>
<geneLocation type="plastid" evidence="13"/>
<protein>
    <recommendedName>
        <fullName evidence="9">Small ribosomal subunit protein uS5c</fullName>
    </recommendedName>
</protein>
<evidence type="ECO:0000256" key="3">
    <source>
        <dbReference type="ARBA" id="ARBA00008945"/>
    </source>
</evidence>
<evidence type="ECO:0000256" key="5">
    <source>
        <dbReference type="ARBA" id="ARBA00022884"/>
    </source>
</evidence>
<evidence type="ECO:0000256" key="4">
    <source>
        <dbReference type="ARBA" id="ARBA00022730"/>
    </source>
</evidence>
<dbReference type="HAMAP" id="MF_01307_B">
    <property type="entry name" value="Ribosomal_uS5_B"/>
    <property type="match status" value="1"/>
</dbReference>
<comment type="subunit">
    <text evidence="8">Part of the 30S ribosomal subunit. Contacts protein S4.</text>
</comment>
<dbReference type="InterPro" id="IPR000851">
    <property type="entry name" value="Ribosomal_uS5"/>
</dbReference>
<dbReference type="PANTHER" id="PTHR48277">
    <property type="entry name" value="MITOCHONDRIAL RIBOSOMAL PROTEIN S5"/>
    <property type="match status" value="1"/>
</dbReference>
<dbReference type="Pfam" id="PF00333">
    <property type="entry name" value="Ribosomal_S5"/>
    <property type="match status" value="1"/>
</dbReference>
<dbReference type="FunFam" id="3.30.230.10:FF:000002">
    <property type="entry name" value="30S ribosomal protein S5"/>
    <property type="match status" value="1"/>
</dbReference>
<dbReference type="PROSITE" id="PS50881">
    <property type="entry name" value="S5_DSRBD"/>
    <property type="match status" value="1"/>
</dbReference>
<comment type="subcellular location">
    <subcellularLocation>
        <location evidence="2">Plastid</location>
    </subcellularLocation>
</comment>
<keyword evidence="13" id="KW-0934">Plastid</keyword>
<dbReference type="Gene3D" id="3.30.230.10">
    <property type="match status" value="1"/>
</dbReference>
<keyword evidence="5" id="KW-0694">RNA-binding</keyword>
<dbReference type="GO" id="GO:0006412">
    <property type="term" value="P:translation"/>
    <property type="evidence" value="ECO:0007669"/>
    <property type="project" value="InterPro"/>
</dbReference>
<comment type="similarity">
    <text evidence="3 11">Belongs to the universal ribosomal protein uS5 family.</text>
</comment>
<accession>A0A3G2QZZ8</accession>
<keyword evidence="7 10" id="KW-0687">Ribonucleoprotein</keyword>
<evidence type="ECO:0000256" key="9">
    <source>
        <dbReference type="ARBA" id="ARBA00035156"/>
    </source>
</evidence>
<keyword evidence="6 10" id="KW-0689">Ribosomal protein</keyword>
<dbReference type="Pfam" id="PF03719">
    <property type="entry name" value="Ribosomal_S5_C"/>
    <property type="match status" value="1"/>
</dbReference>
<feature type="domain" description="S5 DRBM" evidence="12">
    <location>
        <begin position="38"/>
        <end position="101"/>
    </location>
</feature>
<dbReference type="AlphaFoldDB" id="A0A3G2QZZ8"/>
<dbReference type="GO" id="GO:0019843">
    <property type="term" value="F:rRNA binding"/>
    <property type="evidence" value="ECO:0007669"/>
    <property type="project" value="UniProtKB-KW"/>
</dbReference>
<evidence type="ECO:0000259" key="12">
    <source>
        <dbReference type="PROSITE" id="PS50881"/>
    </source>
</evidence>
<dbReference type="InterPro" id="IPR013810">
    <property type="entry name" value="Ribosomal_uS5_N"/>
</dbReference>
<evidence type="ECO:0000256" key="11">
    <source>
        <dbReference type="RuleBase" id="RU003823"/>
    </source>
</evidence>
<dbReference type="NCBIfam" id="TIGR01021">
    <property type="entry name" value="rpsE_bact"/>
    <property type="match status" value="1"/>
</dbReference>
<evidence type="ECO:0000256" key="2">
    <source>
        <dbReference type="ARBA" id="ARBA00004474"/>
    </source>
</evidence>
<keyword evidence="4" id="KW-0699">rRNA-binding</keyword>
<dbReference type="Gene3D" id="3.30.160.20">
    <property type="match status" value="1"/>
</dbReference>
<dbReference type="InterPro" id="IPR005324">
    <property type="entry name" value="Ribosomal_uS5_C"/>
</dbReference>
<dbReference type="EMBL" id="MH795132">
    <property type="protein sequence ID" value="AYO28716.1"/>
    <property type="molecule type" value="Genomic_DNA"/>
</dbReference>
<evidence type="ECO:0000256" key="8">
    <source>
        <dbReference type="ARBA" id="ARBA00025844"/>
    </source>
</evidence>
<reference evidence="13" key="1">
    <citation type="submission" date="2018-08" db="EMBL/GenBank/DDBJ databases">
        <title>Comparative Plastid Genomics of Synurophyceae: Evolutionary Evidence of Lateral Gene Transfer and Inverted Repeat Dynamics.</title>
        <authorList>
            <person name="Kim J.I."/>
            <person name="Shin H."/>
            <person name="Skaloud P."/>
            <person name="Jung J."/>
            <person name="Yoon H.S."/>
            <person name="Archibald J.M."/>
            <person name="Shin W."/>
        </authorList>
    </citation>
    <scope>NUCLEOTIDE SEQUENCE</scope>
    <source>
        <strain evidence="13">CCMP1781</strain>
    </source>
</reference>
<dbReference type="GO" id="GO:0003735">
    <property type="term" value="F:structural constituent of ribosome"/>
    <property type="evidence" value="ECO:0007669"/>
    <property type="project" value="UniProtKB-UniRule"/>
</dbReference>
<dbReference type="GO" id="GO:0009536">
    <property type="term" value="C:plastid"/>
    <property type="evidence" value="ECO:0007669"/>
    <property type="project" value="UniProtKB-SubCell"/>
</dbReference>
<evidence type="ECO:0000256" key="1">
    <source>
        <dbReference type="ARBA" id="ARBA00002524"/>
    </source>
</evidence>
<dbReference type="SUPFAM" id="SSF54768">
    <property type="entry name" value="dsRNA-binding domain-like"/>
    <property type="match status" value="1"/>
</dbReference>
<dbReference type="InterPro" id="IPR014721">
    <property type="entry name" value="Ribsml_uS5_D2-typ_fold_subgr"/>
</dbReference>
<comment type="function">
    <text evidence="1">With S4 and S12 plays an important role in translational accuracy.</text>
</comment>
<evidence type="ECO:0000256" key="6">
    <source>
        <dbReference type="ARBA" id="ARBA00022980"/>
    </source>
</evidence>
<name>A0A3G2QZZ8_9STRA</name>
<proteinExistence type="inferred from homology"/>
<dbReference type="InterPro" id="IPR020568">
    <property type="entry name" value="Ribosomal_Su5_D2-typ_SF"/>
</dbReference>
<sequence>MEKNITEISIKSEEKIKKSNFIGNRKKKIINRLSKIKYEEKIVQVKRVTKVVKGGKKLTFRAIVIVGDNIHKVGVGIGRADDINIAIDKAVLNGKKNLINVPLTFKDSIPHVVNASFGACQIMLRPASQGTGVIAGGSVKTVLELAGIKNILAKQFGSNSILNNAKVTILALTFLNEKIELGKYQSNYKKLYYDKIMKKYKNL</sequence>
<evidence type="ECO:0000256" key="10">
    <source>
        <dbReference type="PROSITE-ProRule" id="PRU00268"/>
    </source>
</evidence>
<dbReference type="GO" id="GO:0015935">
    <property type="term" value="C:small ribosomal subunit"/>
    <property type="evidence" value="ECO:0007669"/>
    <property type="project" value="InterPro"/>
</dbReference>
<organism evidence="13">
    <name type="scientific">Neotessella volvocina</name>
    <dbReference type="NCBI Taxonomy" id="52559"/>
    <lineage>
        <taxon>Eukaryota</taxon>
        <taxon>Sar</taxon>
        <taxon>Stramenopiles</taxon>
        <taxon>Ochrophyta</taxon>
        <taxon>Synurophyceae</taxon>
        <taxon>Synurales</taxon>
        <taxon>Neotessellaceae</taxon>
        <taxon>Neotessella</taxon>
    </lineage>
</organism>
<dbReference type="PANTHER" id="PTHR48277:SF1">
    <property type="entry name" value="MITOCHONDRIAL RIBOSOMAL PROTEIN S5"/>
    <property type="match status" value="1"/>
</dbReference>
<dbReference type="SUPFAM" id="SSF54211">
    <property type="entry name" value="Ribosomal protein S5 domain 2-like"/>
    <property type="match status" value="1"/>
</dbReference>